<dbReference type="Proteomes" id="UP001295684">
    <property type="component" value="Unassembled WGS sequence"/>
</dbReference>
<keyword evidence="2" id="KW-0805">Transcription regulation</keyword>
<dbReference type="AlphaFoldDB" id="A0AAD1XLJ0"/>
<feature type="domain" description="AP2/ERF" evidence="7">
    <location>
        <begin position="98"/>
        <end position="166"/>
    </location>
</feature>
<evidence type="ECO:0000313" key="8">
    <source>
        <dbReference type="EMBL" id="CAI2374986.1"/>
    </source>
</evidence>
<evidence type="ECO:0000256" key="2">
    <source>
        <dbReference type="ARBA" id="ARBA00023015"/>
    </source>
</evidence>
<proteinExistence type="predicted"/>
<sequence>MASQKTTLREDAINKGHPNCEEESLQFEPIGHPLQESLADMKLEQEEEKSDTTYPPEIKKRKSRADAIDIKPGLLELRKQILDNKNKSTTEFTRSTKKTRFASKTTHGRRSKYIGVSKNNIHWQALINVDRKKKYIGTFIDEVEAARAYDIYSLAIKGKEACLNFDYTVQEMLENIEYYLTHNCLKP</sequence>
<dbReference type="InterPro" id="IPR001471">
    <property type="entry name" value="AP2/ERF_dom"/>
</dbReference>
<dbReference type="GO" id="GO:0005634">
    <property type="term" value="C:nucleus"/>
    <property type="evidence" value="ECO:0007669"/>
    <property type="project" value="UniProtKB-SubCell"/>
</dbReference>
<keyword evidence="5" id="KW-0539">Nucleus</keyword>
<dbReference type="SMART" id="SM00380">
    <property type="entry name" value="AP2"/>
    <property type="match status" value="1"/>
</dbReference>
<feature type="region of interest" description="Disordered" evidence="6">
    <location>
        <begin position="1"/>
        <end position="63"/>
    </location>
</feature>
<evidence type="ECO:0000259" key="7">
    <source>
        <dbReference type="PROSITE" id="PS51032"/>
    </source>
</evidence>
<dbReference type="InterPro" id="IPR016177">
    <property type="entry name" value="DNA-bd_dom_sf"/>
</dbReference>
<accession>A0AAD1XLJ0</accession>
<evidence type="ECO:0000256" key="6">
    <source>
        <dbReference type="SAM" id="MobiDB-lite"/>
    </source>
</evidence>
<feature type="compositionally biased region" description="Basic and acidic residues" evidence="6">
    <location>
        <begin position="7"/>
        <end position="20"/>
    </location>
</feature>
<evidence type="ECO:0000256" key="3">
    <source>
        <dbReference type="ARBA" id="ARBA00023125"/>
    </source>
</evidence>
<dbReference type="PROSITE" id="PS51032">
    <property type="entry name" value="AP2_ERF"/>
    <property type="match status" value="1"/>
</dbReference>
<evidence type="ECO:0000256" key="1">
    <source>
        <dbReference type="ARBA" id="ARBA00004123"/>
    </source>
</evidence>
<evidence type="ECO:0000256" key="5">
    <source>
        <dbReference type="ARBA" id="ARBA00023242"/>
    </source>
</evidence>
<reference evidence="8" key="1">
    <citation type="submission" date="2023-07" db="EMBL/GenBank/DDBJ databases">
        <authorList>
            <consortium name="AG Swart"/>
            <person name="Singh M."/>
            <person name="Singh A."/>
            <person name="Seah K."/>
            <person name="Emmerich C."/>
        </authorList>
    </citation>
    <scope>NUCLEOTIDE SEQUENCE</scope>
    <source>
        <strain evidence="8">DP1</strain>
    </source>
</reference>
<dbReference type="SUPFAM" id="SSF54171">
    <property type="entry name" value="DNA-binding domain"/>
    <property type="match status" value="1"/>
</dbReference>
<comment type="subcellular location">
    <subcellularLocation>
        <location evidence="1">Nucleus</location>
    </subcellularLocation>
</comment>
<name>A0AAD1XLJ0_EUPCR</name>
<dbReference type="EMBL" id="CAMPGE010016428">
    <property type="protein sequence ID" value="CAI2374986.1"/>
    <property type="molecule type" value="Genomic_DNA"/>
</dbReference>
<keyword evidence="9" id="KW-1185">Reference proteome</keyword>
<evidence type="ECO:0000313" key="9">
    <source>
        <dbReference type="Proteomes" id="UP001295684"/>
    </source>
</evidence>
<gene>
    <name evidence="8" type="ORF">ECRASSUSDP1_LOCUS16345</name>
</gene>
<organism evidence="8 9">
    <name type="scientific">Euplotes crassus</name>
    <dbReference type="NCBI Taxonomy" id="5936"/>
    <lineage>
        <taxon>Eukaryota</taxon>
        <taxon>Sar</taxon>
        <taxon>Alveolata</taxon>
        <taxon>Ciliophora</taxon>
        <taxon>Intramacronucleata</taxon>
        <taxon>Spirotrichea</taxon>
        <taxon>Hypotrichia</taxon>
        <taxon>Euplotida</taxon>
        <taxon>Euplotidae</taxon>
        <taxon>Moneuplotes</taxon>
    </lineage>
</organism>
<dbReference type="GO" id="GO:0003677">
    <property type="term" value="F:DNA binding"/>
    <property type="evidence" value="ECO:0007669"/>
    <property type="project" value="UniProtKB-KW"/>
</dbReference>
<comment type="caution">
    <text evidence="8">The sequence shown here is derived from an EMBL/GenBank/DDBJ whole genome shotgun (WGS) entry which is preliminary data.</text>
</comment>
<keyword evidence="3" id="KW-0238">DNA-binding</keyword>
<dbReference type="GO" id="GO:0003700">
    <property type="term" value="F:DNA-binding transcription factor activity"/>
    <property type="evidence" value="ECO:0007669"/>
    <property type="project" value="InterPro"/>
</dbReference>
<dbReference type="InterPro" id="IPR036955">
    <property type="entry name" value="AP2/ERF_dom_sf"/>
</dbReference>
<dbReference type="Gene3D" id="3.30.730.10">
    <property type="entry name" value="AP2/ERF domain"/>
    <property type="match status" value="1"/>
</dbReference>
<protein>
    <recommendedName>
        <fullName evidence="7">AP2/ERF domain-containing protein</fullName>
    </recommendedName>
</protein>
<dbReference type="CDD" id="cd00018">
    <property type="entry name" value="AP2"/>
    <property type="match status" value="1"/>
</dbReference>
<evidence type="ECO:0000256" key="4">
    <source>
        <dbReference type="ARBA" id="ARBA00023163"/>
    </source>
</evidence>
<keyword evidence="4" id="KW-0804">Transcription</keyword>